<reference evidence="5" key="1">
    <citation type="submission" date="2016-10" db="EMBL/GenBank/DDBJ databases">
        <title>High microdiversification within the ubiquitous acI lineage of Actinobacteria.</title>
        <authorList>
            <person name="Neuenschwander S.M."/>
            <person name="Salcher M."/>
            <person name="Ghai R."/>
            <person name="Pernthaler J."/>
        </authorList>
    </citation>
    <scope>NUCLEOTIDE SEQUENCE [LARGE SCALE GENOMIC DNA]</scope>
</reference>
<protein>
    <submittedName>
        <fullName evidence="4">1-acyl-sn-glycerol-3-phosphate acyltransferase</fullName>
    </submittedName>
</protein>
<dbReference type="GO" id="GO:0005886">
    <property type="term" value="C:plasma membrane"/>
    <property type="evidence" value="ECO:0007669"/>
    <property type="project" value="TreeGrafter"/>
</dbReference>
<dbReference type="RefSeq" id="WP_095680831.1">
    <property type="nucleotide sequence ID" value="NZ_CP016768.2"/>
</dbReference>
<organism evidence="4 5">
    <name type="scientific">Candidatus Nanopelagicus limnae</name>
    <dbReference type="NCBI Taxonomy" id="1884634"/>
    <lineage>
        <taxon>Bacteria</taxon>
        <taxon>Bacillati</taxon>
        <taxon>Actinomycetota</taxon>
        <taxon>Actinomycetes</taxon>
        <taxon>Candidatus Nanopelagicales</taxon>
        <taxon>Candidatus Nanopelagicaceae</taxon>
        <taxon>Candidatus Nanopelagicus</taxon>
    </lineage>
</organism>
<gene>
    <name evidence="4" type="ORF">B1s21122_04125</name>
</gene>
<keyword evidence="2 4" id="KW-0012">Acyltransferase</keyword>
<evidence type="ECO:0000256" key="1">
    <source>
        <dbReference type="ARBA" id="ARBA00022679"/>
    </source>
</evidence>
<dbReference type="GO" id="GO:0003841">
    <property type="term" value="F:1-acylglycerol-3-phosphate O-acyltransferase activity"/>
    <property type="evidence" value="ECO:0007669"/>
    <property type="project" value="TreeGrafter"/>
</dbReference>
<dbReference type="EMBL" id="CP016768">
    <property type="protein sequence ID" value="ASY09520.1"/>
    <property type="molecule type" value="Genomic_DNA"/>
</dbReference>
<evidence type="ECO:0000313" key="4">
    <source>
        <dbReference type="EMBL" id="ASY09520.1"/>
    </source>
</evidence>
<dbReference type="Proteomes" id="UP000217153">
    <property type="component" value="Chromosome"/>
</dbReference>
<dbReference type="SUPFAM" id="SSF69593">
    <property type="entry name" value="Glycerol-3-phosphate (1)-acyltransferase"/>
    <property type="match status" value="1"/>
</dbReference>
<feature type="domain" description="Phospholipid/glycerol acyltransferase" evidence="3">
    <location>
        <begin position="54"/>
        <end position="172"/>
    </location>
</feature>
<keyword evidence="1 4" id="KW-0808">Transferase</keyword>
<dbReference type="AlphaFoldDB" id="A0A249JYC9"/>
<dbReference type="SMART" id="SM00563">
    <property type="entry name" value="PlsC"/>
    <property type="match status" value="1"/>
</dbReference>
<dbReference type="Pfam" id="PF01553">
    <property type="entry name" value="Acyltransferase"/>
    <property type="match status" value="1"/>
</dbReference>
<evidence type="ECO:0000256" key="2">
    <source>
        <dbReference type="ARBA" id="ARBA00023315"/>
    </source>
</evidence>
<dbReference type="PANTHER" id="PTHR10434">
    <property type="entry name" value="1-ACYL-SN-GLYCEROL-3-PHOSPHATE ACYLTRANSFERASE"/>
    <property type="match status" value="1"/>
</dbReference>
<accession>A0A249JYC9</accession>
<dbReference type="KEGG" id="abam:B1s21122_04125"/>
<keyword evidence="5" id="KW-1185">Reference proteome</keyword>
<dbReference type="CDD" id="cd07989">
    <property type="entry name" value="LPLAT_AGPAT-like"/>
    <property type="match status" value="1"/>
</dbReference>
<proteinExistence type="predicted"/>
<dbReference type="PANTHER" id="PTHR10434:SF55">
    <property type="entry name" value="POSSIBLE ACYLTRANSFERASE"/>
    <property type="match status" value="1"/>
</dbReference>
<dbReference type="InterPro" id="IPR002123">
    <property type="entry name" value="Plipid/glycerol_acylTrfase"/>
</dbReference>
<evidence type="ECO:0000259" key="3">
    <source>
        <dbReference type="SMART" id="SM00563"/>
    </source>
</evidence>
<dbReference type="GO" id="GO:0006654">
    <property type="term" value="P:phosphatidic acid biosynthetic process"/>
    <property type="evidence" value="ECO:0007669"/>
    <property type="project" value="TreeGrafter"/>
</dbReference>
<name>A0A249JYC9_9ACTN</name>
<dbReference type="OrthoDB" id="9806008at2"/>
<sequence>MSTDLKISYAPPTGKPLGVTGWFRFGATLVRPLLNLIAKRDWRGVENLPKSGAAIVVCNHISYVDPLLFTHFLYDNGRAPRYLGKASLFKLPIIGRVLLGAGQIPVERESSSASQSLQHAVAFLKAGHLLGVYPEGTLTRDENYWPMKAKTGIARLAILSQVPVIPCAQWGAQKILPAYSKKPKLFPRTKVIVVAGEPLNFSKWAGRAEDPVALEEATAYVMSAVTKLLENLRGETAPSEVFDPKKSALPRIGNFKKEDK</sequence>
<evidence type="ECO:0000313" key="5">
    <source>
        <dbReference type="Proteomes" id="UP000217153"/>
    </source>
</evidence>